<keyword evidence="3" id="KW-1185">Reference proteome</keyword>
<gene>
    <name evidence="2" type="ORF">SAMN04489765_1614</name>
</gene>
<evidence type="ECO:0000259" key="1">
    <source>
        <dbReference type="Pfam" id="PF12697"/>
    </source>
</evidence>
<dbReference type="AlphaFoldDB" id="A0A1H1DA88"/>
<dbReference type="Gene3D" id="3.40.50.1820">
    <property type="entry name" value="alpha/beta hydrolase"/>
    <property type="match status" value="1"/>
</dbReference>
<dbReference type="InterPro" id="IPR000073">
    <property type="entry name" value="AB_hydrolase_1"/>
</dbReference>
<protein>
    <submittedName>
        <fullName evidence="2">Pimeloyl-ACP methyl ester carboxylesterase</fullName>
    </submittedName>
</protein>
<accession>A0A1H1DA88</accession>
<dbReference type="SUPFAM" id="SSF53474">
    <property type="entry name" value="alpha/beta-Hydrolases"/>
    <property type="match status" value="1"/>
</dbReference>
<reference evidence="3" key="1">
    <citation type="submission" date="2016-10" db="EMBL/GenBank/DDBJ databases">
        <authorList>
            <person name="Varghese N."/>
            <person name="Submissions S."/>
        </authorList>
    </citation>
    <scope>NUCLEOTIDE SEQUENCE [LARGE SCALE GENOMIC DNA]</scope>
    <source>
        <strain evidence="3">DSM 44142</strain>
    </source>
</reference>
<dbReference type="RefSeq" id="WP_068566080.1">
    <property type="nucleotide sequence ID" value="NZ_FNLF01000002.1"/>
</dbReference>
<dbReference type="InterPro" id="IPR050266">
    <property type="entry name" value="AB_hydrolase_sf"/>
</dbReference>
<dbReference type="Proteomes" id="UP000183053">
    <property type="component" value="Unassembled WGS sequence"/>
</dbReference>
<dbReference type="GO" id="GO:0003824">
    <property type="term" value="F:catalytic activity"/>
    <property type="evidence" value="ECO:0007669"/>
    <property type="project" value="UniProtKB-ARBA"/>
</dbReference>
<name>A0A1H1DA88_9ACTN</name>
<dbReference type="InterPro" id="IPR029058">
    <property type="entry name" value="AB_hydrolase_fold"/>
</dbReference>
<organism evidence="2 3">
    <name type="scientific">Tsukamurella pulmonis</name>
    <dbReference type="NCBI Taxonomy" id="47312"/>
    <lineage>
        <taxon>Bacteria</taxon>
        <taxon>Bacillati</taxon>
        <taxon>Actinomycetota</taxon>
        <taxon>Actinomycetes</taxon>
        <taxon>Mycobacteriales</taxon>
        <taxon>Tsukamurellaceae</taxon>
        <taxon>Tsukamurella</taxon>
    </lineage>
</organism>
<feature type="domain" description="AB hydrolase-1" evidence="1">
    <location>
        <begin position="37"/>
        <end position="287"/>
    </location>
</feature>
<dbReference type="STRING" id="47312.SAMN04489765_1614"/>
<evidence type="ECO:0000313" key="3">
    <source>
        <dbReference type="Proteomes" id="UP000183053"/>
    </source>
</evidence>
<dbReference type="OrthoDB" id="5422338at2"/>
<proteinExistence type="predicted"/>
<dbReference type="PANTHER" id="PTHR43798">
    <property type="entry name" value="MONOACYLGLYCEROL LIPASE"/>
    <property type="match status" value="1"/>
</dbReference>
<evidence type="ECO:0000313" key="2">
    <source>
        <dbReference type="EMBL" id="SDQ73118.1"/>
    </source>
</evidence>
<dbReference type="EMBL" id="FNLF01000002">
    <property type="protein sequence ID" value="SDQ73118.1"/>
    <property type="molecule type" value="Genomic_DNA"/>
</dbReference>
<sequence>MTTGARGIRDEETHWIDAGDGARLHVRAVGPPDAPTVVLAHGWACRIEYWRPQIDELARDHRVIAFDQRGHGLSTTGSRDIDAEVLADDLARVVDVAADAHSVVVGHSMGGIAVQAWWDRHPEQAARTSGGAVLANTTWGGLARGTRVFPLLNGRVPGPQWLGRLVLGAAVPMPDGPLLRAAVRNRTMNPRHATRAQARFVSDVVRACDPGVRARTALALADLDLGPAAARAITVPTTVIVGRADRLTPAWMGRRIATELERTGGLHRLVELDTGHSANVEMPDVFTAEIRRVVRVAQGSGPGAVASQGVPIRRV</sequence>
<dbReference type="Pfam" id="PF12697">
    <property type="entry name" value="Abhydrolase_6"/>
    <property type="match status" value="1"/>
</dbReference>